<evidence type="ECO:0000259" key="2">
    <source>
        <dbReference type="PROSITE" id="PS50888"/>
    </source>
</evidence>
<dbReference type="GO" id="GO:0046983">
    <property type="term" value="F:protein dimerization activity"/>
    <property type="evidence" value="ECO:0007669"/>
    <property type="project" value="InterPro"/>
</dbReference>
<evidence type="ECO:0000313" key="4">
    <source>
        <dbReference type="Proteomes" id="UP001152799"/>
    </source>
</evidence>
<dbReference type="AlphaFoldDB" id="A0A9N9MKP5"/>
<dbReference type="InterPro" id="IPR036638">
    <property type="entry name" value="HLH_DNA-bd_sf"/>
</dbReference>
<dbReference type="PROSITE" id="PS50888">
    <property type="entry name" value="BHLH"/>
    <property type="match status" value="1"/>
</dbReference>
<keyword evidence="1" id="KW-0238">DNA-binding</keyword>
<evidence type="ECO:0000256" key="1">
    <source>
        <dbReference type="ARBA" id="ARBA00023125"/>
    </source>
</evidence>
<feature type="domain" description="BHLH" evidence="2">
    <location>
        <begin position="72"/>
        <end position="125"/>
    </location>
</feature>
<dbReference type="InterPro" id="IPR011598">
    <property type="entry name" value="bHLH_dom"/>
</dbReference>
<dbReference type="CDD" id="cd11418">
    <property type="entry name" value="bHLH_TS_ASCL"/>
    <property type="match status" value="1"/>
</dbReference>
<gene>
    <name evidence="3" type="ORF">CEUTPL_LOCUS2942</name>
</gene>
<dbReference type="SUPFAM" id="SSF47459">
    <property type="entry name" value="HLH, helix-loop-helix DNA-binding domain"/>
    <property type="match status" value="1"/>
</dbReference>
<proteinExistence type="predicted"/>
<organism evidence="3 4">
    <name type="scientific">Ceutorhynchus assimilis</name>
    <name type="common">cabbage seed weevil</name>
    <dbReference type="NCBI Taxonomy" id="467358"/>
    <lineage>
        <taxon>Eukaryota</taxon>
        <taxon>Metazoa</taxon>
        <taxon>Ecdysozoa</taxon>
        <taxon>Arthropoda</taxon>
        <taxon>Hexapoda</taxon>
        <taxon>Insecta</taxon>
        <taxon>Pterygota</taxon>
        <taxon>Neoptera</taxon>
        <taxon>Endopterygota</taxon>
        <taxon>Coleoptera</taxon>
        <taxon>Polyphaga</taxon>
        <taxon>Cucujiformia</taxon>
        <taxon>Curculionidae</taxon>
        <taxon>Ceutorhynchinae</taxon>
        <taxon>Ceutorhynchus</taxon>
    </lineage>
</organism>
<dbReference type="Proteomes" id="UP001152799">
    <property type="component" value="Chromosome 11"/>
</dbReference>
<dbReference type="PANTHER" id="PTHR23349:SF108">
    <property type="entry name" value="BHLH DOMAIN-CONTAINING PROTEIN"/>
    <property type="match status" value="1"/>
</dbReference>
<evidence type="ECO:0000313" key="3">
    <source>
        <dbReference type="EMBL" id="CAG9762258.1"/>
    </source>
</evidence>
<dbReference type="GO" id="GO:0000977">
    <property type="term" value="F:RNA polymerase II transcription regulatory region sequence-specific DNA binding"/>
    <property type="evidence" value="ECO:0007669"/>
    <property type="project" value="TreeGrafter"/>
</dbReference>
<dbReference type="Pfam" id="PF00010">
    <property type="entry name" value="HLH"/>
    <property type="match status" value="1"/>
</dbReference>
<dbReference type="PANTHER" id="PTHR23349">
    <property type="entry name" value="BASIC HELIX-LOOP-HELIX TRANSCRIPTION FACTOR, TWIST"/>
    <property type="match status" value="1"/>
</dbReference>
<name>A0A9N9MKP5_9CUCU</name>
<protein>
    <recommendedName>
        <fullName evidence="2">BHLH domain-containing protein</fullName>
    </recommendedName>
</protein>
<accession>A0A9N9MKP5</accession>
<dbReference type="GO" id="GO:0032502">
    <property type="term" value="P:developmental process"/>
    <property type="evidence" value="ECO:0007669"/>
    <property type="project" value="TreeGrafter"/>
</dbReference>
<dbReference type="Gene3D" id="4.10.280.10">
    <property type="entry name" value="Helix-loop-helix DNA-binding domain"/>
    <property type="match status" value="1"/>
</dbReference>
<dbReference type="InterPro" id="IPR050283">
    <property type="entry name" value="E-box_TF_Regulators"/>
</dbReference>
<reference evidence="3" key="1">
    <citation type="submission" date="2022-01" db="EMBL/GenBank/DDBJ databases">
        <authorList>
            <person name="King R."/>
        </authorList>
    </citation>
    <scope>NUCLEOTIDE SEQUENCE</scope>
</reference>
<dbReference type="GO" id="GO:0000981">
    <property type="term" value="F:DNA-binding transcription factor activity, RNA polymerase II-specific"/>
    <property type="evidence" value="ECO:0007669"/>
    <property type="project" value="TreeGrafter"/>
</dbReference>
<keyword evidence="4" id="KW-1185">Reference proteome</keyword>
<dbReference type="EMBL" id="OU892287">
    <property type="protein sequence ID" value="CAG9762258.1"/>
    <property type="molecule type" value="Genomic_DNA"/>
</dbReference>
<dbReference type="SMART" id="SM00353">
    <property type="entry name" value="HLH"/>
    <property type="match status" value="1"/>
</dbReference>
<sequence length="160" mass="18477">MCPGVKCGRRNARAKWIHNLPFFKTIFSSVGKGSEVMFGYIEEEVLFYEKSKKPSKAKSYSGHVPHKEKPPQVVAKRNARERRRVEAVNDAFVKLRNAVPIQNTRGKRISKVKTLLCAIDYIRALDQILQDCHRNFSSSYNDVLQLENEDRSPMAWDFAF</sequence>
<dbReference type="OrthoDB" id="6241467at2759"/>